<dbReference type="STRING" id="1069083.GCA_000371805_00896"/>
<dbReference type="EMBL" id="APMM01000004">
    <property type="protein sequence ID" value="ENN96715.1"/>
    <property type="molecule type" value="Genomic_DNA"/>
</dbReference>
<feature type="domain" description="Molybdopterin dinucleotide-binding" evidence="1">
    <location>
        <begin position="3"/>
        <end position="101"/>
    </location>
</feature>
<dbReference type="RefSeq" id="WP_004589815.1">
    <property type="nucleotide sequence ID" value="NZ_APMM01000004.1"/>
</dbReference>
<dbReference type="InterPro" id="IPR012040">
    <property type="entry name" value="Formylmethanofuran_DH_dsu"/>
</dbReference>
<dbReference type="AlphaFoldDB" id="N6VS59"/>
<reference evidence="2 3" key="1">
    <citation type="journal article" date="2013" name="Genome Announc.">
        <title>Draft Genome Sequence of a Highly Flagellated, Fast-Swimming Archaeon, Methanocaldococcus villosus Strain KIN24-T80 (DSM 22612).</title>
        <authorList>
            <person name="Thennarasu S."/>
            <person name="Polireddy D."/>
            <person name="Antony A."/>
            <person name="Yada M.R."/>
            <person name="Algarawi S."/>
            <person name="Sivakumar N."/>
        </authorList>
    </citation>
    <scope>NUCLEOTIDE SEQUENCE [LARGE SCALE GENOMIC DNA]</scope>
    <source>
        <strain evidence="2 3">KIN24-T80</strain>
    </source>
</reference>
<accession>N6VS59</accession>
<evidence type="ECO:0000313" key="2">
    <source>
        <dbReference type="EMBL" id="ENN96715.1"/>
    </source>
</evidence>
<evidence type="ECO:0000313" key="3">
    <source>
        <dbReference type="Proteomes" id="UP000053695"/>
    </source>
</evidence>
<dbReference type="PROSITE" id="PS50890">
    <property type="entry name" value="PUA"/>
    <property type="match status" value="1"/>
</dbReference>
<dbReference type="GO" id="GO:0043546">
    <property type="term" value="F:molybdopterin cofactor binding"/>
    <property type="evidence" value="ECO:0007669"/>
    <property type="project" value="InterPro"/>
</dbReference>
<dbReference type="Pfam" id="PF01568">
    <property type="entry name" value="Molydop_binding"/>
    <property type="match status" value="1"/>
</dbReference>
<evidence type="ECO:0000259" key="1">
    <source>
        <dbReference type="Pfam" id="PF01568"/>
    </source>
</evidence>
<name>N6VS59_9EURY</name>
<sequence>MKFKLNTGRTIWQGQGIEAGKNLELYRKAAAIAYMNEEDMKKLNVKEGDKIKVKSEFGEVVVYVKKANERLPEGSIYIPMGPWANLVVHPYTDSTGMPYFKGDYDYYVEVEKTDEEVLSMEELMKKYYIK</sequence>
<gene>
    <name evidence="2" type="ORF">J422_00696</name>
</gene>
<dbReference type="InterPro" id="IPR006657">
    <property type="entry name" value="MoPterin_dinucl-bd_dom"/>
</dbReference>
<proteinExistence type="predicted"/>
<dbReference type="Proteomes" id="UP000053695">
    <property type="component" value="Unassembled WGS sequence"/>
</dbReference>
<dbReference type="PATRIC" id="fig|1069083.5.peg.134"/>
<dbReference type="OrthoDB" id="116806at2157"/>
<organism evidence="2 3">
    <name type="scientific">Methanocaldococcus villosus KIN24-T80</name>
    <dbReference type="NCBI Taxonomy" id="1069083"/>
    <lineage>
        <taxon>Archaea</taxon>
        <taxon>Methanobacteriati</taxon>
        <taxon>Methanobacteriota</taxon>
        <taxon>Methanomada group</taxon>
        <taxon>Methanococci</taxon>
        <taxon>Methanococcales</taxon>
        <taxon>Methanocaldococcaceae</taxon>
        <taxon>Methanocaldococcus</taxon>
    </lineage>
</organism>
<dbReference type="NCBIfam" id="NF042908">
    <property type="entry name" value="FMD_DH_FwdD"/>
    <property type="match status" value="1"/>
</dbReference>
<dbReference type="InterPro" id="IPR053637">
    <property type="entry name" value="Archaeal_lipid_biosynth_FwdD"/>
</dbReference>
<comment type="caution">
    <text evidence="2">The sequence shown here is derived from an EMBL/GenBank/DDBJ whole genome shotgun (WGS) entry which is preliminary data.</text>
</comment>
<protein>
    <submittedName>
        <fullName evidence="2">Molybdopterin dinucleotide-binding region</fullName>
    </submittedName>
</protein>
<keyword evidence="3" id="KW-1185">Reference proteome</keyword>
<dbReference type="Gene3D" id="2.40.40.20">
    <property type="match status" value="1"/>
</dbReference>
<dbReference type="SUPFAM" id="SSF50692">
    <property type="entry name" value="ADC-like"/>
    <property type="match status" value="1"/>
</dbReference>
<dbReference type="PIRSF" id="PIRSF015873">
    <property type="entry name" value="FwdD"/>
    <property type="match status" value="1"/>
</dbReference>
<dbReference type="GO" id="GO:0016491">
    <property type="term" value="F:oxidoreductase activity"/>
    <property type="evidence" value="ECO:0007669"/>
    <property type="project" value="InterPro"/>
</dbReference>
<dbReference type="InterPro" id="IPR009010">
    <property type="entry name" value="Asp_de-COase-like_dom_sf"/>
</dbReference>